<evidence type="ECO:0000259" key="2">
    <source>
        <dbReference type="Pfam" id="PF08327"/>
    </source>
</evidence>
<dbReference type="Pfam" id="PF08327">
    <property type="entry name" value="AHSA1"/>
    <property type="match status" value="1"/>
</dbReference>
<gene>
    <name evidence="3" type="ORF">CRM82_10170</name>
</gene>
<sequence>MTRFHTHRHFAAAPDTVFAALADPVRLARWWGPAGFHNTFAECEVESGGMWRFTMHGPDGRHYANESVFETVDAPDRVVIRHLNHPHFRLTITLTNHPSDGQPGTRVDWEQVFDSADVAAAVQAVVVPANEQNLDRWQAEVAAQIPSGRD</sequence>
<dbReference type="AlphaFoldDB" id="A0A2A7UUB6"/>
<evidence type="ECO:0000313" key="3">
    <source>
        <dbReference type="EMBL" id="PEH88905.1"/>
    </source>
</evidence>
<accession>A0A2A7UUB6</accession>
<dbReference type="SUPFAM" id="SSF55961">
    <property type="entry name" value="Bet v1-like"/>
    <property type="match status" value="1"/>
</dbReference>
<dbReference type="RefSeq" id="WP_066535565.1">
    <property type="nucleotide sequence ID" value="NZ_PDEA01000001.1"/>
</dbReference>
<dbReference type="InterPro" id="IPR023393">
    <property type="entry name" value="START-like_dom_sf"/>
</dbReference>
<evidence type="ECO:0000256" key="1">
    <source>
        <dbReference type="ARBA" id="ARBA00006817"/>
    </source>
</evidence>
<reference evidence="4" key="1">
    <citation type="submission" date="2017-09" db="EMBL/GenBank/DDBJ databases">
        <title>FDA dAtabase for Regulatory Grade micrObial Sequences (FDA-ARGOS): Supporting development and validation of Infectious Disease Dx tests.</title>
        <authorList>
            <person name="Minogue T."/>
            <person name="Wolcott M."/>
            <person name="Wasieloski L."/>
            <person name="Aguilar W."/>
            <person name="Moore D."/>
            <person name="Tallon L."/>
            <person name="Sadzewicz L."/>
            <person name="Ott S."/>
            <person name="Zhao X."/>
            <person name="Nagaraj S."/>
            <person name="Vavikolanu K."/>
            <person name="Aluvathingal J."/>
            <person name="Nadendla S."/>
            <person name="Sichtig H."/>
        </authorList>
    </citation>
    <scope>NUCLEOTIDE SEQUENCE [LARGE SCALE GENOMIC DNA]</scope>
    <source>
        <strain evidence="4">FDAARGOS_394</strain>
    </source>
</reference>
<name>A0A2A7UUB6_COMTR</name>
<dbReference type="Proteomes" id="UP000220246">
    <property type="component" value="Unassembled WGS sequence"/>
</dbReference>
<keyword evidence="4" id="KW-1185">Reference proteome</keyword>
<organism evidence="3 4">
    <name type="scientific">Comamonas terrigena</name>
    <dbReference type="NCBI Taxonomy" id="32013"/>
    <lineage>
        <taxon>Bacteria</taxon>
        <taxon>Pseudomonadati</taxon>
        <taxon>Pseudomonadota</taxon>
        <taxon>Betaproteobacteria</taxon>
        <taxon>Burkholderiales</taxon>
        <taxon>Comamonadaceae</taxon>
        <taxon>Comamonas</taxon>
    </lineage>
</organism>
<dbReference type="Gene3D" id="3.30.530.20">
    <property type="match status" value="1"/>
</dbReference>
<dbReference type="STRING" id="1219032.GCA_001515545_01672"/>
<evidence type="ECO:0000313" key="4">
    <source>
        <dbReference type="Proteomes" id="UP000220246"/>
    </source>
</evidence>
<protein>
    <submittedName>
        <fullName evidence="3">Polyketide cyclase</fullName>
    </submittedName>
</protein>
<dbReference type="InterPro" id="IPR013538">
    <property type="entry name" value="ASHA1/2-like_C"/>
</dbReference>
<dbReference type="EMBL" id="PDEA01000001">
    <property type="protein sequence ID" value="PEH88905.1"/>
    <property type="molecule type" value="Genomic_DNA"/>
</dbReference>
<dbReference type="OrthoDB" id="9805228at2"/>
<comment type="caution">
    <text evidence="3">The sequence shown here is derived from an EMBL/GenBank/DDBJ whole genome shotgun (WGS) entry which is preliminary data.</text>
</comment>
<dbReference type="GeneID" id="80800971"/>
<proteinExistence type="inferred from homology"/>
<feature type="domain" description="Activator of Hsp90 ATPase homologue 1/2-like C-terminal" evidence="2">
    <location>
        <begin position="12"/>
        <end position="122"/>
    </location>
</feature>
<comment type="similarity">
    <text evidence="1">Belongs to the AHA1 family.</text>
</comment>